<dbReference type="PROSITE" id="PS00217">
    <property type="entry name" value="SUGAR_TRANSPORT_2"/>
    <property type="match status" value="1"/>
</dbReference>
<evidence type="ECO:0000256" key="4">
    <source>
        <dbReference type="ARBA" id="ARBA00022692"/>
    </source>
</evidence>
<evidence type="ECO:0000256" key="3">
    <source>
        <dbReference type="ARBA" id="ARBA00022448"/>
    </source>
</evidence>
<evidence type="ECO:0000256" key="2">
    <source>
        <dbReference type="ARBA" id="ARBA00010992"/>
    </source>
</evidence>
<dbReference type="InterPro" id="IPR020846">
    <property type="entry name" value="MFS_dom"/>
</dbReference>
<dbReference type="SUPFAM" id="SSF103473">
    <property type="entry name" value="MFS general substrate transporter"/>
    <property type="match status" value="1"/>
</dbReference>
<keyword evidence="3 7" id="KW-0813">Transport</keyword>
<evidence type="ECO:0000313" key="10">
    <source>
        <dbReference type="EMBL" id="KUG54243.1"/>
    </source>
</evidence>
<comment type="similarity">
    <text evidence="2 7">Belongs to the major facilitator superfamily. Sugar transporter (TC 2.A.1.1) family.</text>
</comment>
<dbReference type="PANTHER" id="PTHR48020:SF12">
    <property type="entry name" value="PROTON MYO-INOSITOL COTRANSPORTER"/>
    <property type="match status" value="1"/>
</dbReference>
<dbReference type="InterPro" id="IPR003663">
    <property type="entry name" value="Sugar/inositol_transpt"/>
</dbReference>
<keyword evidence="6 8" id="KW-0472">Membrane</keyword>
<feature type="transmembrane region" description="Helical" evidence="8">
    <location>
        <begin position="348"/>
        <end position="374"/>
    </location>
</feature>
<keyword evidence="11" id="KW-1185">Reference proteome</keyword>
<feature type="transmembrane region" description="Helical" evidence="8">
    <location>
        <begin position="76"/>
        <end position="95"/>
    </location>
</feature>
<dbReference type="PROSITE" id="PS00216">
    <property type="entry name" value="SUGAR_TRANSPORT_1"/>
    <property type="match status" value="2"/>
</dbReference>
<feature type="transmembrane region" description="Helical" evidence="8">
    <location>
        <begin position="412"/>
        <end position="430"/>
    </location>
</feature>
<evidence type="ECO:0000259" key="9">
    <source>
        <dbReference type="PROSITE" id="PS50850"/>
    </source>
</evidence>
<feature type="transmembrane region" description="Helical" evidence="8">
    <location>
        <begin position="282"/>
        <end position="306"/>
    </location>
</feature>
<reference evidence="10 11" key="1">
    <citation type="submission" date="2015-12" db="EMBL/GenBank/DDBJ databases">
        <title>Serinicoccus chungangenesis strain CD08_5 genome sequencing and assembly.</title>
        <authorList>
            <person name="Chander A.M."/>
            <person name="Kaur G."/>
            <person name="Nair G.R."/>
            <person name="Dhawan D.K."/>
            <person name="Kochhar R.K."/>
            <person name="Mayilraj S."/>
            <person name="Bhadada S.K."/>
        </authorList>
    </citation>
    <scope>NUCLEOTIDE SEQUENCE [LARGE SCALE GENOMIC DNA]</scope>
    <source>
        <strain evidence="10 11">CD08_5</strain>
    </source>
</reference>
<accession>A0A0W8I6J4</accession>
<feature type="transmembrane region" description="Helical" evidence="8">
    <location>
        <begin position="386"/>
        <end position="406"/>
    </location>
</feature>
<dbReference type="InterPro" id="IPR050814">
    <property type="entry name" value="Myo-inositol_Transporter"/>
</dbReference>
<evidence type="ECO:0000313" key="11">
    <source>
        <dbReference type="Proteomes" id="UP000054837"/>
    </source>
</evidence>
<keyword evidence="5 8" id="KW-1133">Transmembrane helix</keyword>
<dbReference type="GO" id="GO:0005886">
    <property type="term" value="C:plasma membrane"/>
    <property type="evidence" value="ECO:0007669"/>
    <property type="project" value="UniProtKB-SubCell"/>
</dbReference>
<dbReference type="GO" id="GO:0022857">
    <property type="term" value="F:transmembrane transporter activity"/>
    <property type="evidence" value="ECO:0007669"/>
    <property type="project" value="InterPro"/>
</dbReference>
<feature type="transmembrane region" description="Helical" evidence="8">
    <location>
        <begin position="37"/>
        <end position="64"/>
    </location>
</feature>
<gene>
    <name evidence="10" type="ORF">AVL62_03115</name>
</gene>
<sequence length="459" mass="48661">MQPLVLRSAIIAALGGLLFGFDTAVISGTTSDLTEVFGLSGFALGFTVATALIGTVVGAAYAGLGKPADRFGRKPVLIVIGVLYVVSALGSALATDWVVFMIFRFVGGLGVGAATSVAPIYNAEVAPPRHRGRLVGLFQFNITVGILLAYLSNFAILSLFPEDTAWRWMFGAEALPALVFALLVLLVPESPRWLMAVGRDEEAREVIDQLTADEEEARVQREEIKEALEVEGDSATVPFFTEGHRKVILLAFAIAAFNQLGGINAVLYYAPTIFESAGLGESAAFLNSAGVGLVNLLATILALTIIDRVGRRFLMLVCSAGYVLTLGSLTVLFFVYEGNFTGVTSGLVITSIMLFVGVHAFGQGAVIWVFIAEIFPNAIRARGQSFGALTHWTFAAAISWSFPAIAGSLGGGVAFLVFLLGGVAMTFWTIKVMPETKGIPLEEMEETLDLAGSAAMKAR</sequence>
<dbReference type="OrthoDB" id="9787026at2"/>
<organism evidence="10 11">
    <name type="scientific">Serinicoccus chungangensis</name>
    <dbReference type="NCBI Taxonomy" id="767452"/>
    <lineage>
        <taxon>Bacteria</taxon>
        <taxon>Bacillati</taxon>
        <taxon>Actinomycetota</taxon>
        <taxon>Actinomycetes</taxon>
        <taxon>Micrococcales</taxon>
        <taxon>Ornithinimicrobiaceae</taxon>
        <taxon>Serinicoccus</taxon>
    </lineage>
</organism>
<dbReference type="EMBL" id="LQBL01000027">
    <property type="protein sequence ID" value="KUG54243.1"/>
    <property type="molecule type" value="Genomic_DNA"/>
</dbReference>
<name>A0A0W8I6J4_9MICO</name>
<dbReference type="RefSeq" id="WP_058890975.1">
    <property type="nucleotide sequence ID" value="NZ_LQBL01000027.1"/>
</dbReference>
<evidence type="ECO:0000256" key="8">
    <source>
        <dbReference type="SAM" id="Phobius"/>
    </source>
</evidence>
<evidence type="ECO:0000256" key="5">
    <source>
        <dbReference type="ARBA" id="ARBA00022989"/>
    </source>
</evidence>
<dbReference type="InterPro" id="IPR036259">
    <property type="entry name" value="MFS_trans_sf"/>
</dbReference>
<comment type="subcellular location">
    <subcellularLocation>
        <location evidence="1">Cell membrane</location>
        <topology evidence="1">Multi-pass membrane protein</topology>
    </subcellularLocation>
</comment>
<dbReference type="PRINTS" id="PR00171">
    <property type="entry name" value="SUGRTRNSPORT"/>
</dbReference>
<protein>
    <submittedName>
        <fullName evidence="10">MFS transporter</fullName>
    </submittedName>
</protein>
<feature type="transmembrane region" description="Helical" evidence="8">
    <location>
        <begin position="313"/>
        <end position="336"/>
    </location>
</feature>
<feature type="domain" description="Major facilitator superfamily (MFS) profile" evidence="9">
    <location>
        <begin position="8"/>
        <end position="437"/>
    </location>
</feature>
<feature type="transmembrane region" description="Helical" evidence="8">
    <location>
        <begin position="134"/>
        <end position="160"/>
    </location>
</feature>
<dbReference type="PROSITE" id="PS50850">
    <property type="entry name" value="MFS"/>
    <property type="match status" value="1"/>
</dbReference>
<dbReference type="InterPro" id="IPR005828">
    <property type="entry name" value="MFS_sugar_transport-like"/>
</dbReference>
<dbReference type="PANTHER" id="PTHR48020">
    <property type="entry name" value="PROTON MYO-INOSITOL COTRANSPORTER"/>
    <property type="match status" value="1"/>
</dbReference>
<dbReference type="AlphaFoldDB" id="A0A0W8I6J4"/>
<dbReference type="Pfam" id="PF00083">
    <property type="entry name" value="Sugar_tr"/>
    <property type="match status" value="1"/>
</dbReference>
<dbReference type="InterPro" id="IPR005829">
    <property type="entry name" value="Sugar_transporter_CS"/>
</dbReference>
<feature type="transmembrane region" description="Helical" evidence="8">
    <location>
        <begin position="247"/>
        <end position="270"/>
    </location>
</feature>
<evidence type="ECO:0000256" key="1">
    <source>
        <dbReference type="ARBA" id="ARBA00004651"/>
    </source>
</evidence>
<dbReference type="Proteomes" id="UP000054837">
    <property type="component" value="Unassembled WGS sequence"/>
</dbReference>
<dbReference type="NCBIfam" id="TIGR00879">
    <property type="entry name" value="SP"/>
    <property type="match status" value="1"/>
</dbReference>
<evidence type="ECO:0000256" key="7">
    <source>
        <dbReference type="RuleBase" id="RU003346"/>
    </source>
</evidence>
<feature type="transmembrane region" description="Helical" evidence="8">
    <location>
        <begin position="166"/>
        <end position="187"/>
    </location>
</feature>
<feature type="transmembrane region" description="Helical" evidence="8">
    <location>
        <begin position="101"/>
        <end position="122"/>
    </location>
</feature>
<proteinExistence type="inferred from homology"/>
<dbReference type="Gene3D" id="1.20.1250.20">
    <property type="entry name" value="MFS general substrate transporter like domains"/>
    <property type="match status" value="1"/>
</dbReference>
<evidence type="ECO:0000256" key="6">
    <source>
        <dbReference type="ARBA" id="ARBA00023136"/>
    </source>
</evidence>
<dbReference type="STRING" id="767452.AVL62_03115"/>
<keyword evidence="4 8" id="KW-0812">Transmembrane</keyword>
<comment type="caution">
    <text evidence="10">The sequence shown here is derived from an EMBL/GenBank/DDBJ whole genome shotgun (WGS) entry which is preliminary data.</text>
</comment>